<gene>
    <name evidence="1" type="ORF">Fot_24424</name>
</gene>
<comment type="caution">
    <text evidence="1">The sequence shown here is derived from an EMBL/GenBank/DDBJ whole genome shotgun (WGS) entry which is preliminary data.</text>
</comment>
<accession>A0ABD1U660</accession>
<sequence>MPSEHDDSQNQSITGTDPEIMVLVIIVAVFSFKRIPTFSLVESGGESSATVPPSSQEVQDATSLQVIPLPVPAFLVPDMIVPFLHPPPILQQDKGKKFAERTVEAPGQKRKAPEAGEGILKDTRKSRWIEEGCRTSLNPTKGTADSNLFTRQGQGDNLTMGSKTSFWDVLADHVEALIKA</sequence>
<protein>
    <submittedName>
        <fullName evidence="1">Uncharacterized protein</fullName>
    </submittedName>
</protein>
<organism evidence="1 2">
    <name type="scientific">Forsythia ovata</name>
    <dbReference type="NCBI Taxonomy" id="205694"/>
    <lineage>
        <taxon>Eukaryota</taxon>
        <taxon>Viridiplantae</taxon>
        <taxon>Streptophyta</taxon>
        <taxon>Embryophyta</taxon>
        <taxon>Tracheophyta</taxon>
        <taxon>Spermatophyta</taxon>
        <taxon>Magnoliopsida</taxon>
        <taxon>eudicotyledons</taxon>
        <taxon>Gunneridae</taxon>
        <taxon>Pentapetalae</taxon>
        <taxon>asterids</taxon>
        <taxon>lamiids</taxon>
        <taxon>Lamiales</taxon>
        <taxon>Oleaceae</taxon>
        <taxon>Forsythieae</taxon>
        <taxon>Forsythia</taxon>
    </lineage>
</organism>
<keyword evidence="2" id="KW-1185">Reference proteome</keyword>
<evidence type="ECO:0000313" key="2">
    <source>
        <dbReference type="Proteomes" id="UP001604277"/>
    </source>
</evidence>
<dbReference type="AlphaFoldDB" id="A0ABD1U660"/>
<dbReference type="Proteomes" id="UP001604277">
    <property type="component" value="Unassembled WGS sequence"/>
</dbReference>
<proteinExistence type="predicted"/>
<name>A0ABD1U660_9LAMI</name>
<dbReference type="EMBL" id="JBFOLJ010000007">
    <property type="protein sequence ID" value="KAL2520501.1"/>
    <property type="molecule type" value="Genomic_DNA"/>
</dbReference>
<reference evidence="2" key="1">
    <citation type="submission" date="2024-07" db="EMBL/GenBank/DDBJ databases">
        <title>Two chromosome-level genome assemblies of Korean endemic species Abeliophyllum distichum and Forsythia ovata (Oleaceae).</title>
        <authorList>
            <person name="Jang H."/>
        </authorList>
    </citation>
    <scope>NUCLEOTIDE SEQUENCE [LARGE SCALE GENOMIC DNA]</scope>
</reference>
<evidence type="ECO:0000313" key="1">
    <source>
        <dbReference type="EMBL" id="KAL2520501.1"/>
    </source>
</evidence>